<sequence length="504" mass="55567">MARRVVATAAFLRRITAYQDGYDHDTQRLVAQLREGGAFRRAPFPYRPHLAATALHFATQWKGFACDGDAAIAFSRLFTWIPCLQRAQAVTSVHRLLLHDDVAGALLVYASYVQDPTLLATVLDRSPEVPKHYILRALEVAAYNNNCVLTKALLETTYESDRIAAMHVAACRGNIDVMTLLEDYGTTVRPSVLDTAIASGQLHVLQHVTRNMPLACDERALADAAAAGFHDVLDFVHAAWHPQCDSDQSSEVASRSFPIDGVLEAAVRAGQTGAVYSLLGLCRLADREKVIEHAVRHGRVKLLESLGEAPLSHWPRDNAILLCAIDAGQDELSIVLLPYRSQPLLHRAACRGRLQVVAWLLVNTDEACERDTLDMVATHGSVEMLQLLLQHRNGIMTARAMDGAAANGNLATVVYLHENRMEGCTTAAMDTAARHNHLDVVRFLHVHRREGCTTAAIDGAARMGHFEMVKFLATFRREGYTARALDEGTPEIEAYLRGLKRPHL</sequence>
<dbReference type="Pfam" id="PF12796">
    <property type="entry name" value="Ank_2"/>
    <property type="match status" value="1"/>
</dbReference>
<dbReference type="OrthoDB" id="78649at2759"/>
<reference evidence="1 2" key="1">
    <citation type="submission" date="2012-04" db="EMBL/GenBank/DDBJ databases">
        <title>The Genome Sequence of Saprolegnia declina VS20.</title>
        <authorList>
            <consortium name="The Broad Institute Genome Sequencing Platform"/>
            <person name="Russ C."/>
            <person name="Nusbaum C."/>
            <person name="Tyler B."/>
            <person name="van West P."/>
            <person name="Dieguez-Uribeondo J."/>
            <person name="de Bruijn I."/>
            <person name="Tripathy S."/>
            <person name="Jiang R."/>
            <person name="Young S.K."/>
            <person name="Zeng Q."/>
            <person name="Gargeya S."/>
            <person name="Fitzgerald M."/>
            <person name="Haas B."/>
            <person name="Abouelleil A."/>
            <person name="Alvarado L."/>
            <person name="Arachchi H.M."/>
            <person name="Berlin A."/>
            <person name="Chapman S.B."/>
            <person name="Goldberg J."/>
            <person name="Griggs A."/>
            <person name="Gujja S."/>
            <person name="Hansen M."/>
            <person name="Howarth C."/>
            <person name="Imamovic A."/>
            <person name="Larimer J."/>
            <person name="McCowen C."/>
            <person name="Montmayeur A."/>
            <person name="Murphy C."/>
            <person name="Neiman D."/>
            <person name="Pearson M."/>
            <person name="Priest M."/>
            <person name="Roberts A."/>
            <person name="Saif S."/>
            <person name="Shea T."/>
            <person name="Sisk P."/>
            <person name="Sykes S."/>
            <person name="Wortman J."/>
            <person name="Nusbaum C."/>
            <person name="Birren B."/>
        </authorList>
    </citation>
    <scope>NUCLEOTIDE SEQUENCE [LARGE SCALE GENOMIC DNA]</scope>
    <source>
        <strain evidence="1 2">VS20</strain>
    </source>
</reference>
<dbReference type="Gene3D" id="1.25.40.20">
    <property type="entry name" value="Ankyrin repeat-containing domain"/>
    <property type="match status" value="2"/>
</dbReference>
<dbReference type="InterPro" id="IPR036770">
    <property type="entry name" value="Ankyrin_rpt-contain_sf"/>
</dbReference>
<dbReference type="PANTHER" id="PTHR46586">
    <property type="entry name" value="ANKYRIN REPEAT-CONTAINING PROTEIN"/>
    <property type="match status" value="1"/>
</dbReference>
<dbReference type="GeneID" id="19957188"/>
<dbReference type="InterPro" id="IPR002110">
    <property type="entry name" value="Ankyrin_rpt"/>
</dbReference>
<dbReference type="eggNOG" id="KOG0504">
    <property type="taxonomic scope" value="Eukaryota"/>
</dbReference>
<dbReference type="VEuPathDB" id="FungiDB:SDRG_16461"/>
<proteinExistence type="predicted"/>
<name>T0PXB8_SAPDV</name>
<dbReference type="InterPro" id="IPR052050">
    <property type="entry name" value="SecEffector_AnkRepeat"/>
</dbReference>
<gene>
    <name evidence="1" type="ORF">SDRG_16461</name>
</gene>
<evidence type="ECO:0000313" key="2">
    <source>
        <dbReference type="Proteomes" id="UP000030762"/>
    </source>
</evidence>
<dbReference type="RefSeq" id="XP_008620894.1">
    <property type="nucleotide sequence ID" value="XM_008622672.1"/>
</dbReference>
<dbReference type="InParanoid" id="T0PXB8"/>
<dbReference type="AlphaFoldDB" id="T0PXB8"/>
<organism evidence="1 2">
    <name type="scientific">Saprolegnia diclina (strain VS20)</name>
    <dbReference type="NCBI Taxonomy" id="1156394"/>
    <lineage>
        <taxon>Eukaryota</taxon>
        <taxon>Sar</taxon>
        <taxon>Stramenopiles</taxon>
        <taxon>Oomycota</taxon>
        <taxon>Saprolegniomycetes</taxon>
        <taxon>Saprolegniales</taxon>
        <taxon>Saprolegniaceae</taxon>
        <taxon>Saprolegnia</taxon>
    </lineage>
</organism>
<evidence type="ECO:0000313" key="1">
    <source>
        <dbReference type="EMBL" id="EQC25675.1"/>
    </source>
</evidence>
<protein>
    <submittedName>
        <fullName evidence="1">Uncharacterized protein</fullName>
    </submittedName>
</protein>
<dbReference type="SUPFAM" id="SSF48403">
    <property type="entry name" value="Ankyrin repeat"/>
    <property type="match status" value="1"/>
</dbReference>
<dbReference type="PANTHER" id="PTHR46586:SF3">
    <property type="entry name" value="ANKYRIN REPEAT-CONTAINING PROTEIN"/>
    <property type="match status" value="1"/>
</dbReference>
<dbReference type="Proteomes" id="UP000030762">
    <property type="component" value="Unassembled WGS sequence"/>
</dbReference>
<accession>T0PXB8</accession>
<dbReference type="OMA" id="TTERHID"/>
<keyword evidence="2" id="KW-1185">Reference proteome</keyword>
<dbReference type="EMBL" id="JH767260">
    <property type="protein sequence ID" value="EQC25675.1"/>
    <property type="molecule type" value="Genomic_DNA"/>
</dbReference>